<gene>
    <name evidence="1" type="ORF">FA707_08210</name>
</gene>
<evidence type="ECO:0000313" key="2">
    <source>
        <dbReference type="Proteomes" id="UP000298615"/>
    </source>
</evidence>
<accession>A0A4D7CS41</accession>
<evidence type="ECO:0000313" key="1">
    <source>
        <dbReference type="EMBL" id="QCI86949.1"/>
    </source>
</evidence>
<reference evidence="1 2" key="1">
    <citation type="submission" date="2019-04" db="EMBL/GenBank/DDBJ databases">
        <title>Vagococcus sp. nov., isolated from faeces of yaks (Bos grunniens).</title>
        <authorList>
            <person name="Ge Y."/>
        </authorList>
    </citation>
    <scope>NUCLEOTIDE SEQUENCE [LARGE SCALE GENOMIC DNA]</scope>
    <source>
        <strain evidence="1 2">MN-17</strain>
    </source>
</reference>
<protein>
    <submittedName>
        <fullName evidence="1">Uncharacterized protein</fullName>
    </submittedName>
</protein>
<dbReference type="RefSeq" id="WP_136953771.1">
    <property type="nucleotide sequence ID" value="NZ_CP039712.1"/>
</dbReference>
<keyword evidence="2" id="KW-1185">Reference proteome</keyword>
<dbReference type="AlphaFoldDB" id="A0A4D7CS41"/>
<dbReference type="EMBL" id="CP039712">
    <property type="protein sequence ID" value="QCI86949.1"/>
    <property type="molecule type" value="Genomic_DNA"/>
</dbReference>
<dbReference type="Proteomes" id="UP000298615">
    <property type="component" value="Chromosome"/>
</dbReference>
<dbReference type="KEGG" id="vao:FA707_08210"/>
<sequence length="158" mass="18420">MIFSVSMIFWTYWDVNRYTKQLIGNKLEDVVIDEAIKHRADQRWFVKASGYLIAIIMFAGVYILADKHHYLVALVMLIVASLLVIASVLIIGVKEYFLNEDILFEEDKRKSSSKVGTKQAQQLIRLYRRYKIALILLTISLVVPCLFYLWVAYELSIH</sequence>
<organism evidence="1 2">
    <name type="scientific">Vagococcus zengguangii</name>
    <dbReference type="NCBI Taxonomy" id="2571750"/>
    <lineage>
        <taxon>Bacteria</taxon>
        <taxon>Bacillati</taxon>
        <taxon>Bacillota</taxon>
        <taxon>Bacilli</taxon>
        <taxon>Lactobacillales</taxon>
        <taxon>Enterococcaceae</taxon>
        <taxon>Vagococcus</taxon>
    </lineage>
</organism>
<proteinExistence type="predicted"/>
<name>A0A4D7CS41_9ENTE</name>